<organism evidence="1 2">
    <name type="scientific">Texcoconibacillus texcoconensis</name>
    <dbReference type="NCBI Taxonomy" id="1095777"/>
    <lineage>
        <taxon>Bacteria</taxon>
        <taxon>Bacillati</taxon>
        <taxon>Bacillota</taxon>
        <taxon>Bacilli</taxon>
        <taxon>Bacillales</taxon>
        <taxon>Bacillaceae</taxon>
        <taxon>Texcoconibacillus</taxon>
    </lineage>
</organism>
<comment type="caution">
    <text evidence="1">The sequence shown here is derived from an EMBL/GenBank/DDBJ whole genome shotgun (WGS) entry which is preliminary data.</text>
</comment>
<keyword evidence="2" id="KW-1185">Reference proteome</keyword>
<sequence length="45" mass="5476">MFTYVNHFHHLPPYGLLEEGDFFRKYVKFLSLNMFGYVRKGCYIP</sequence>
<accession>A0A840QLD7</accession>
<proteinExistence type="predicted"/>
<dbReference type="AlphaFoldDB" id="A0A840QLD7"/>
<reference evidence="1 2" key="1">
    <citation type="submission" date="2020-08" db="EMBL/GenBank/DDBJ databases">
        <title>Genomic Encyclopedia of Type Strains, Phase IV (KMG-IV): sequencing the most valuable type-strain genomes for metagenomic binning, comparative biology and taxonomic classification.</title>
        <authorList>
            <person name="Goeker M."/>
        </authorList>
    </citation>
    <scope>NUCLEOTIDE SEQUENCE [LARGE SCALE GENOMIC DNA]</scope>
    <source>
        <strain evidence="1 2">DSM 24696</strain>
    </source>
</reference>
<evidence type="ECO:0000313" key="1">
    <source>
        <dbReference type="EMBL" id="MBB5172184.1"/>
    </source>
</evidence>
<dbReference type="Proteomes" id="UP000551878">
    <property type="component" value="Unassembled WGS sequence"/>
</dbReference>
<dbReference type="EMBL" id="JACHHB010000001">
    <property type="protein sequence ID" value="MBB5172184.1"/>
    <property type="molecule type" value="Genomic_DNA"/>
</dbReference>
<gene>
    <name evidence="1" type="ORF">HNQ41_000324</name>
</gene>
<protein>
    <submittedName>
        <fullName evidence="1">Uncharacterized protein</fullName>
    </submittedName>
</protein>
<name>A0A840QLD7_9BACI</name>
<evidence type="ECO:0000313" key="2">
    <source>
        <dbReference type="Proteomes" id="UP000551878"/>
    </source>
</evidence>